<keyword evidence="2" id="KW-1185">Reference proteome</keyword>
<dbReference type="Gene3D" id="3.40.50.1000">
    <property type="entry name" value="HAD superfamily/HAD-like"/>
    <property type="match status" value="1"/>
</dbReference>
<dbReference type="InterPro" id="IPR023214">
    <property type="entry name" value="HAD_sf"/>
</dbReference>
<protein>
    <submittedName>
        <fullName evidence="1">Trehalose phosphatase</fullName>
    </submittedName>
</protein>
<dbReference type="Proteomes" id="UP000275199">
    <property type="component" value="Unassembled WGS sequence"/>
</dbReference>
<dbReference type="SUPFAM" id="SSF56784">
    <property type="entry name" value="HAD-like"/>
    <property type="match status" value="1"/>
</dbReference>
<gene>
    <name evidence="1" type="ORF">EF096_18920</name>
</gene>
<name>A0ABX9XD04_9PSED</name>
<dbReference type="Gene3D" id="3.90.1070.10">
    <property type="match status" value="1"/>
</dbReference>
<evidence type="ECO:0000313" key="2">
    <source>
        <dbReference type="Proteomes" id="UP000275199"/>
    </source>
</evidence>
<dbReference type="InterPro" id="IPR024197">
    <property type="entry name" value="TPP-like"/>
</dbReference>
<sequence>MHDVKPLVLVDLDDNLFQTARKMSETPVYVASRTEAGEPSGYMTVAQNQLVTWLLKTADVVPITARSIEAFSRVEIPFKGLAVCSHGGVILTPERNPDAQWQEQIAQMLLPYRERLLAISALALDIGNELGHSLRGWVVEEMGNSFYAVIKDNNSAETALSELLAEMRKRGLIGDMYVHINGNNLAFLPQELNKRFAAQEIIKRDKAINGERPVIGLGDSISDLGFMSQCLFWGTPSNSQITRTVMEGIHG</sequence>
<evidence type="ECO:0000313" key="1">
    <source>
        <dbReference type="EMBL" id="ROZ80741.1"/>
    </source>
</evidence>
<dbReference type="InterPro" id="IPR036412">
    <property type="entry name" value="HAD-like_sf"/>
</dbReference>
<proteinExistence type="predicted"/>
<dbReference type="EMBL" id="RKKU01000038">
    <property type="protein sequence ID" value="ROZ80741.1"/>
    <property type="molecule type" value="Genomic_DNA"/>
</dbReference>
<dbReference type="PIRSF" id="PIRSF030802">
    <property type="entry name" value="UCP030802"/>
    <property type="match status" value="1"/>
</dbReference>
<accession>A0ABX9XD04</accession>
<reference evidence="1 2" key="1">
    <citation type="submission" date="2018-11" db="EMBL/GenBank/DDBJ databases">
        <authorList>
            <person name="Jang G.I."/>
            <person name="Hwang C.Y."/>
        </authorList>
    </citation>
    <scope>NUCLEOTIDE SEQUENCE [LARGE SCALE GENOMIC DNA]</scope>
    <source>
        <strain evidence="1 2">SSM26</strain>
    </source>
</reference>
<comment type="caution">
    <text evidence="1">The sequence shown here is derived from an EMBL/GenBank/DDBJ whole genome shotgun (WGS) entry which is preliminary data.</text>
</comment>
<dbReference type="RefSeq" id="WP_123891299.1">
    <property type="nucleotide sequence ID" value="NZ_RKKU01000038.1"/>
</dbReference>
<organism evidence="1 2">
    <name type="scientific">Pseudomonas neustonica</name>
    <dbReference type="NCBI Taxonomy" id="2487346"/>
    <lineage>
        <taxon>Bacteria</taxon>
        <taxon>Pseudomonadati</taxon>
        <taxon>Pseudomonadota</taxon>
        <taxon>Gammaproteobacteria</taxon>
        <taxon>Pseudomonadales</taxon>
        <taxon>Pseudomonadaceae</taxon>
        <taxon>Pseudomonas</taxon>
    </lineage>
</organism>